<evidence type="ECO:0000313" key="2">
    <source>
        <dbReference type="Proteomes" id="UP000799754"/>
    </source>
</evidence>
<dbReference type="Proteomes" id="UP000799754">
    <property type="component" value="Unassembled WGS sequence"/>
</dbReference>
<accession>A0ACB6S1I0</accession>
<organism evidence="1 2">
    <name type="scientific">Macroventuria anomochaeta</name>
    <dbReference type="NCBI Taxonomy" id="301207"/>
    <lineage>
        <taxon>Eukaryota</taxon>
        <taxon>Fungi</taxon>
        <taxon>Dikarya</taxon>
        <taxon>Ascomycota</taxon>
        <taxon>Pezizomycotina</taxon>
        <taxon>Dothideomycetes</taxon>
        <taxon>Pleosporomycetidae</taxon>
        <taxon>Pleosporales</taxon>
        <taxon>Pleosporineae</taxon>
        <taxon>Didymellaceae</taxon>
        <taxon>Macroventuria</taxon>
    </lineage>
</organism>
<sequence>MGCASSRPASHTSHPPIGGHHSSHRHIHADMSSFDTYRGTSYTPKPPPPVARGHSPHHHSPYKPFDFYISHNHHGEYGKSTSIHYPQTHTCYARDISPPRHRNEMPRRHANHRYRDVSPLGSSRFEQLFGRAYIGNGRIGVTAGCNFRGGGIGGWENW</sequence>
<evidence type="ECO:0000313" key="1">
    <source>
        <dbReference type="EMBL" id="KAF2628095.1"/>
    </source>
</evidence>
<keyword evidence="2" id="KW-1185">Reference proteome</keyword>
<proteinExistence type="predicted"/>
<name>A0ACB6S1I0_9PLEO</name>
<comment type="caution">
    <text evidence="1">The sequence shown here is derived from an EMBL/GenBank/DDBJ whole genome shotgun (WGS) entry which is preliminary data.</text>
</comment>
<protein>
    <submittedName>
        <fullName evidence="1">Uncharacterized protein</fullName>
    </submittedName>
</protein>
<gene>
    <name evidence="1" type="ORF">BU25DRAFT_448085</name>
</gene>
<reference evidence="1" key="1">
    <citation type="journal article" date="2020" name="Stud. Mycol.">
        <title>101 Dothideomycetes genomes: a test case for predicting lifestyles and emergence of pathogens.</title>
        <authorList>
            <person name="Haridas S."/>
            <person name="Albert R."/>
            <person name="Binder M."/>
            <person name="Bloem J."/>
            <person name="Labutti K."/>
            <person name="Salamov A."/>
            <person name="Andreopoulos B."/>
            <person name="Baker S."/>
            <person name="Barry K."/>
            <person name="Bills G."/>
            <person name="Bluhm B."/>
            <person name="Cannon C."/>
            <person name="Castanera R."/>
            <person name="Culley D."/>
            <person name="Daum C."/>
            <person name="Ezra D."/>
            <person name="Gonzalez J."/>
            <person name="Henrissat B."/>
            <person name="Kuo A."/>
            <person name="Liang C."/>
            <person name="Lipzen A."/>
            <person name="Lutzoni F."/>
            <person name="Magnuson J."/>
            <person name="Mondo S."/>
            <person name="Nolan M."/>
            <person name="Ohm R."/>
            <person name="Pangilinan J."/>
            <person name="Park H.-J."/>
            <person name="Ramirez L."/>
            <person name="Alfaro M."/>
            <person name="Sun H."/>
            <person name="Tritt A."/>
            <person name="Yoshinaga Y."/>
            <person name="Zwiers L.-H."/>
            <person name="Turgeon B."/>
            <person name="Goodwin S."/>
            <person name="Spatafora J."/>
            <person name="Crous P."/>
            <person name="Grigoriev I."/>
        </authorList>
    </citation>
    <scope>NUCLEOTIDE SEQUENCE</scope>
    <source>
        <strain evidence="1">CBS 525.71</strain>
    </source>
</reference>
<dbReference type="EMBL" id="MU006714">
    <property type="protein sequence ID" value="KAF2628095.1"/>
    <property type="molecule type" value="Genomic_DNA"/>
</dbReference>